<evidence type="ECO:0000313" key="4">
    <source>
        <dbReference type="Proteomes" id="UP000197424"/>
    </source>
</evidence>
<dbReference type="OrthoDB" id="2037472at2"/>
<feature type="compositionally biased region" description="Polar residues" evidence="1">
    <location>
        <begin position="231"/>
        <end position="259"/>
    </location>
</feature>
<dbReference type="Proteomes" id="UP000197424">
    <property type="component" value="Chromosome"/>
</dbReference>
<dbReference type="InterPro" id="IPR013974">
    <property type="entry name" value="SAF"/>
</dbReference>
<evidence type="ECO:0000259" key="2">
    <source>
        <dbReference type="SMART" id="SM00858"/>
    </source>
</evidence>
<organism evidence="3 4">
    <name type="scientific">Laribacter hongkongensis</name>
    <dbReference type="NCBI Taxonomy" id="168471"/>
    <lineage>
        <taxon>Bacteria</taxon>
        <taxon>Pseudomonadati</taxon>
        <taxon>Pseudomonadota</taxon>
        <taxon>Betaproteobacteria</taxon>
        <taxon>Neisseriales</taxon>
        <taxon>Aquaspirillaceae</taxon>
        <taxon>Laribacter</taxon>
    </lineage>
</organism>
<name>A0A248LJY5_9NEIS</name>
<dbReference type="EMBL" id="CP022115">
    <property type="protein sequence ID" value="ASJ25067.1"/>
    <property type="molecule type" value="Genomic_DNA"/>
</dbReference>
<evidence type="ECO:0000313" key="3">
    <source>
        <dbReference type="EMBL" id="ASJ25067.1"/>
    </source>
</evidence>
<dbReference type="Pfam" id="PF16976">
    <property type="entry name" value="RcpC"/>
    <property type="match status" value="1"/>
</dbReference>
<accession>A0A248LJY5</accession>
<dbReference type="CDD" id="cd11614">
    <property type="entry name" value="SAF_CpaB_FlgA_like"/>
    <property type="match status" value="1"/>
</dbReference>
<dbReference type="Pfam" id="PF08666">
    <property type="entry name" value="SAF"/>
    <property type="match status" value="1"/>
</dbReference>
<sequence length="289" mass="30545">MKWMIRGSVLLIVAAIVALLVRKALLTASTPEQPAAPAQVTVRVAATPLPAGRLLRDAELGWLDMPASQVPKNAITRGDSDRLARLQGALLRRPVEAGTPIRLEDVMTADSPGFLAAALKPGMRAISVPITSVSSNSGLIQPGDFIDVILTQQVREAEPGRRVASETIATGIRVIAVGSTFIRPADPDKVQVNDRARTVTLEVAPRTAEIITVAQQMGELSLILRSFANEGGNQPGEQETPRQAPTWSGDISRTVSAPASDSGDILVLRGSRKTDTRLQAGSPAAPVPQ</sequence>
<protein>
    <submittedName>
        <fullName evidence="3">Flp pilus assembly protein CpaB</fullName>
    </submittedName>
</protein>
<dbReference type="AlphaFoldDB" id="A0A248LJY5"/>
<reference evidence="4" key="1">
    <citation type="submission" date="2017-06" db="EMBL/GenBank/DDBJ databases">
        <title>Whole genome sequence of Laribacter hongkongensis LHGZ1.</title>
        <authorList>
            <person name="Chen D."/>
            <person name="Wu H."/>
            <person name="Chen J."/>
        </authorList>
    </citation>
    <scope>NUCLEOTIDE SEQUENCE [LARGE SCALE GENOMIC DNA]</scope>
    <source>
        <strain evidence="4">LHGZ1</strain>
    </source>
</reference>
<proteinExistence type="predicted"/>
<evidence type="ECO:0000256" key="1">
    <source>
        <dbReference type="SAM" id="MobiDB-lite"/>
    </source>
</evidence>
<feature type="region of interest" description="Disordered" evidence="1">
    <location>
        <begin position="229"/>
        <end position="289"/>
    </location>
</feature>
<dbReference type="SMART" id="SM00858">
    <property type="entry name" value="SAF"/>
    <property type="match status" value="1"/>
</dbReference>
<dbReference type="RefSeq" id="WP_088861087.1">
    <property type="nucleotide sequence ID" value="NZ_CP022115.1"/>
</dbReference>
<feature type="domain" description="SAF" evidence="2">
    <location>
        <begin position="40"/>
        <end position="107"/>
    </location>
</feature>
<dbReference type="InterPro" id="IPR017592">
    <property type="entry name" value="Pilus_assmbl_Flp-typ_CpaB"/>
</dbReference>
<dbReference type="InterPro" id="IPR031571">
    <property type="entry name" value="RcpC_dom"/>
</dbReference>
<dbReference type="NCBIfam" id="TIGR03177">
    <property type="entry name" value="pilus_cpaB"/>
    <property type="match status" value="1"/>
</dbReference>
<gene>
    <name evidence="3" type="primary">cpaB</name>
    <name evidence="3" type="ORF">LHGZ1_2236</name>
</gene>